<dbReference type="SUPFAM" id="SSF51735">
    <property type="entry name" value="NAD(P)-binding Rossmann-fold domains"/>
    <property type="match status" value="1"/>
</dbReference>
<protein>
    <recommendedName>
        <fullName evidence="10">Short-chain dehydrogenase/reductase 3</fullName>
    </recommendedName>
    <alternativeName>
        <fullName evidence="11">Retinal short-chain dehydrogenase/reductase 1</fullName>
    </alternativeName>
</protein>
<name>A0A443SKH7_9ACAR</name>
<evidence type="ECO:0000313" key="15">
    <source>
        <dbReference type="Proteomes" id="UP000288716"/>
    </source>
</evidence>
<organism evidence="14 15">
    <name type="scientific">Leptotrombidium deliense</name>
    <dbReference type="NCBI Taxonomy" id="299467"/>
    <lineage>
        <taxon>Eukaryota</taxon>
        <taxon>Metazoa</taxon>
        <taxon>Ecdysozoa</taxon>
        <taxon>Arthropoda</taxon>
        <taxon>Chelicerata</taxon>
        <taxon>Arachnida</taxon>
        <taxon>Acari</taxon>
        <taxon>Acariformes</taxon>
        <taxon>Trombidiformes</taxon>
        <taxon>Prostigmata</taxon>
        <taxon>Anystina</taxon>
        <taxon>Parasitengona</taxon>
        <taxon>Trombiculoidea</taxon>
        <taxon>Trombiculidae</taxon>
        <taxon>Leptotrombidium</taxon>
    </lineage>
</organism>
<keyword evidence="7" id="KW-0443">Lipid metabolism</keyword>
<comment type="subcellular location">
    <subcellularLocation>
        <location evidence="1">Membrane</location>
        <topology evidence="1">Multi-pass membrane protein</topology>
    </subcellularLocation>
</comment>
<comment type="similarity">
    <text evidence="2 12">Belongs to the short-chain dehydrogenases/reductases (SDR) family.</text>
</comment>
<dbReference type="VEuPathDB" id="VectorBase:LDEU004024"/>
<keyword evidence="8 13" id="KW-0472">Membrane</keyword>
<dbReference type="GO" id="GO:0016020">
    <property type="term" value="C:membrane"/>
    <property type="evidence" value="ECO:0007669"/>
    <property type="project" value="UniProtKB-SubCell"/>
</dbReference>
<feature type="non-terminal residue" evidence="14">
    <location>
        <position position="1"/>
    </location>
</feature>
<evidence type="ECO:0000256" key="13">
    <source>
        <dbReference type="SAM" id="Phobius"/>
    </source>
</evidence>
<comment type="caution">
    <text evidence="14">The sequence shown here is derived from an EMBL/GenBank/DDBJ whole genome shotgun (WGS) entry which is preliminary data.</text>
</comment>
<evidence type="ECO:0000256" key="12">
    <source>
        <dbReference type="RuleBase" id="RU000363"/>
    </source>
</evidence>
<dbReference type="GO" id="GO:0005811">
    <property type="term" value="C:lipid droplet"/>
    <property type="evidence" value="ECO:0007669"/>
    <property type="project" value="TreeGrafter"/>
</dbReference>
<gene>
    <name evidence="14" type="ORF">B4U80_04267</name>
</gene>
<reference evidence="14 15" key="1">
    <citation type="journal article" date="2018" name="Gigascience">
        <title>Genomes of trombidid mites reveal novel predicted allergens and laterally-transferred genes associated with secondary metabolism.</title>
        <authorList>
            <person name="Dong X."/>
            <person name="Chaisiri K."/>
            <person name="Xia D."/>
            <person name="Armstrong S.D."/>
            <person name="Fang Y."/>
            <person name="Donnelly M.J."/>
            <person name="Kadowaki T."/>
            <person name="McGarry J.W."/>
            <person name="Darby A.C."/>
            <person name="Makepeace B.L."/>
        </authorList>
    </citation>
    <scope>NUCLEOTIDE SEQUENCE [LARGE SCALE GENOMIC DNA]</scope>
    <source>
        <strain evidence="14">UoL-UT</strain>
    </source>
</reference>
<dbReference type="PANTHER" id="PTHR24322:SF746">
    <property type="entry name" value="SHORT CHAIN DEHYDROGENASE_REDUCTASE FAMILY 16C MEMBER 5"/>
    <property type="match status" value="1"/>
</dbReference>
<dbReference type="Proteomes" id="UP000288716">
    <property type="component" value="Unassembled WGS sequence"/>
</dbReference>
<keyword evidence="6" id="KW-0560">Oxidoreductase</keyword>
<evidence type="ECO:0000256" key="8">
    <source>
        <dbReference type="ARBA" id="ARBA00023136"/>
    </source>
</evidence>
<dbReference type="InterPro" id="IPR036291">
    <property type="entry name" value="NAD(P)-bd_dom_sf"/>
</dbReference>
<dbReference type="InterPro" id="IPR020904">
    <property type="entry name" value="Sc_DH/Rdtase_CS"/>
</dbReference>
<dbReference type="PRINTS" id="PR00081">
    <property type="entry name" value="GDHRDH"/>
</dbReference>
<evidence type="ECO:0000256" key="10">
    <source>
        <dbReference type="ARBA" id="ARBA00068717"/>
    </source>
</evidence>
<keyword evidence="3 13" id="KW-0812">Transmembrane</keyword>
<dbReference type="PRINTS" id="PR00080">
    <property type="entry name" value="SDRFAMILY"/>
</dbReference>
<evidence type="ECO:0000313" key="14">
    <source>
        <dbReference type="EMBL" id="RWS28017.1"/>
    </source>
</evidence>
<evidence type="ECO:0000256" key="1">
    <source>
        <dbReference type="ARBA" id="ARBA00004141"/>
    </source>
</evidence>
<evidence type="ECO:0000256" key="7">
    <source>
        <dbReference type="ARBA" id="ARBA00023098"/>
    </source>
</evidence>
<dbReference type="GO" id="GO:0052650">
    <property type="term" value="F:all-trans-retinol dehydrogenase (NADP+) activity"/>
    <property type="evidence" value="ECO:0007669"/>
    <property type="project" value="UniProtKB-ARBA"/>
</dbReference>
<sequence length="322" mass="36326">FCESRDCVHNSSLDMENFLEKCKYLLLIIYFILEAIVLKFIPKRFWSKSIAEEIVLVTGAGSGLGRLLALKLSSLVSQLVLWDIDENGLTETAKLVKDAGGRCKTYVVDVSDRSMVYKTSEQIREEVGVVTMLINNAGIVNGKKLLQLSDERIVKTFEVNTLAHFWICKAFLPDLVKLKRGHIVTISSVVGFFGASHMTDYSGSKFAATRFHESLMLELKDSGYDDIHFTLVCPFFMNTQMFQGAKTGLLNGLTADYVADQIIEAIKTNQDYLYLPKPFYPIHTLLTMMPTRSLYAMSRMMGSKSIMTDFIVSRSSIIFQNH</sequence>
<dbReference type="Pfam" id="PF00106">
    <property type="entry name" value="adh_short"/>
    <property type="match status" value="1"/>
</dbReference>
<feature type="transmembrane region" description="Helical" evidence="13">
    <location>
        <begin position="24"/>
        <end position="41"/>
    </location>
</feature>
<dbReference type="FunFam" id="3.40.50.720:FF:000131">
    <property type="entry name" value="Short-chain dehydrogenase/reductase 3"/>
    <property type="match status" value="1"/>
</dbReference>
<dbReference type="CDD" id="cd05339">
    <property type="entry name" value="17beta-HSDXI-like_SDR_c"/>
    <property type="match status" value="1"/>
</dbReference>
<evidence type="ECO:0000256" key="11">
    <source>
        <dbReference type="ARBA" id="ARBA00082544"/>
    </source>
</evidence>
<evidence type="ECO:0000256" key="4">
    <source>
        <dbReference type="ARBA" id="ARBA00022857"/>
    </source>
</evidence>
<keyword evidence="15" id="KW-1185">Reference proteome</keyword>
<proteinExistence type="inferred from homology"/>
<dbReference type="OrthoDB" id="10253736at2759"/>
<dbReference type="EMBL" id="NCKV01001626">
    <property type="protein sequence ID" value="RWS28017.1"/>
    <property type="molecule type" value="Genomic_DNA"/>
</dbReference>
<dbReference type="PROSITE" id="PS00061">
    <property type="entry name" value="ADH_SHORT"/>
    <property type="match status" value="1"/>
</dbReference>
<dbReference type="Gene3D" id="3.40.50.720">
    <property type="entry name" value="NAD(P)-binding Rossmann-like Domain"/>
    <property type="match status" value="1"/>
</dbReference>
<dbReference type="PANTHER" id="PTHR24322">
    <property type="entry name" value="PKSB"/>
    <property type="match status" value="1"/>
</dbReference>
<evidence type="ECO:0000256" key="6">
    <source>
        <dbReference type="ARBA" id="ARBA00023002"/>
    </source>
</evidence>
<dbReference type="AlphaFoldDB" id="A0A443SKH7"/>
<accession>A0A443SKH7</accession>
<evidence type="ECO:0000256" key="2">
    <source>
        <dbReference type="ARBA" id="ARBA00006484"/>
    </source>
</evidence>
<evidence type="ECO:0000256" key="9">
    <source>
        <dbReference type="ARBA" id="ARBA00059620"/>
    </source>
</evidence>
<keyword evidence="4" id="KW-0521">NADP</keyword>
<comment type="function">
    <text evidence="9">Catalyzes the reduction of all-trans-retinal to all-trans-retinol in the presence of NADPH.</text>
</comment>
<dbReference type="InterPro" id="IPR002347">
    <property type="entry name" value="SDR_fam"/>
</dbReference>
<dbReference type="STRING" id="299467.A0A443SKH7"/>
<evidence type="ECO:0000256" key="3">
    <source>
        <dbReference type="ARBA" id="ARBA00022692"/>
    </source>
</evidence>
<evidence type="ECO:0000256" key="5">
    <source>
        <dbReference type="ARBA" id="ARBA00022989"/>
    </source>
</evidence>
<keyword evidence="5 13" id="KW-1133">Transmembrane helix</keyword>